<name>A0A6N2B846_SOLCI</name>
<protein>
    <submittedName>
        <fullName evidence="1">Uncharacterized protein</fullName>
    </submittedName>
</protein>
<comment type="caution">
    <text evidence="1">The sequence shown here is derived from an EMBL/GenBank/DDBJ whole genome shotgun (WGS) entry which is preliminary data.</text>
</comment>
<sequence>RLYLLEHCQNAAGSTNLATDRRGHDGPSWTLSSYTYAISSAALFITLDGRYEGSSQAQRSVGGIHSITLELLEFGYWTTFLIFMMNQQDGPSWLRRSVMHFVTPHLVRLPHLPSEAALRCHLRTVTGMMDRHKLR</sequence>
<proteinExistence type="predicted"/>
<accession>A0A6N2B846</accession>
<feature type="non-terminal residue" evidence="1">
    <location>
        <position position="1"/>
    </location>
</feature>
<reference evidence="1" key="1">
    <citation type="submission" date="2019-05" db="EMBL/GenBank/DDBJ databases">
        <title>The de novo reference genome and transcriptome assemblies of the wild tomato species Solanum chilense.</title>
        <authorList>
            <person name="Stam R."/>
            <person name="Nosenko T."/>
            <person name="Hoerger A.C."/>
            <person name="Stephan W."/>
            <person name="Seidel M.A."/>
            <person name="Kuhn J.M.M."/>
            <person name="Haberer G."/>
            <person name="Tellier A."/>
        </authorList>
    </citation>
    <scope>NUCLEOTIDE SEQUENCE</scope>
    <source>
        <tissue evidence="1">Mature leaves</tissue>
    </source>
</reference>
<gene>
    <name evidence="1" type="ORF">EJD97_016077</name>
</gene>
<organism evidence="1">
    <name type="scientific">Solanum chilense</name>
    <name type="common">Tomato</name>
    <name type="synonym">Lycopersicon chilense</name>
    <dbReference type="NCBI Taxonomy" id="4083"/>
    <lineage>
        <taxon>Eukaryota</taxon>
        <taxon>Viridiplantae</taxon>
        <taxon>Streptophyta</taxon>
        <taxon>Embryophyta</taxon>
        <taxon>Tracheophyta</taxon>
        <taxon>Spermatophyta</taxon>
        <taxon>Magnoliopsida</taxon>
        <taxon>eudicotyledons</taxon>
        <taxon>Gunneridae</taxon>
        <taxon>Pentapetalae</taxon>
        <taxon>asterids</taxon>
        <taxon>lamiids</taxon>
        <taxon>Solanales</taxon>
        <taxon>Solanaceae</taxon>
        <taxon>Solanoideae</taxon>
        <taxon>Solaneae</taxon>
        <taxon>Solanum</taxon>
        <taxon>Solanum subgen. Lycopersicon</taxon>
    </lineage>
</organism>
<feature type="non-terminal residue" evidence="1">
    <location>
        <position position="135"/>
    </location>
</feature>
<dbReference type="EMBL" id="RXGB01004222">
    <property type="protein sequence ID" value="TMW90210.1"/>
    <property type="molecule type" value="Genomic_DNA"/>
</dbReference>
<evidence type="ECO:0000313" key="1">
    <source>
        <dbReference type="EMBL" id="TMW90210.1"/>
    </source>
</evidence>
<dbReference type="AlphaFoldDB" id="A0A6N2B846"/>